<dbReference type="EMBL" id="JACGWJ010000009">
    <property type="protein sequence ID" value="KAL0400006.1"/>
    <property type="molecule type" value="Genomic_DNA"/>
</dbReference>
<sequence length="411" mass="46396">MLALKETNTHGNVFTLVEQAKQAASEAEKAFDRNPTEINLISLNKCNVILVQTLNLESEFWKQKSNCKWLEAGEINTEYFRSLNKKKTIKSKIHRIGDNNNDITNPNDIKASAANYFSYQLTQEAISDVQEFPFQFPQIAESLPQLISPSQSGFVSGRMIGDNKLLAQEMVHSIDHRFIHLIKNAIENCWFTVLINGETAGFFKSSRGLRQDDLLSPALFILVVEALSRGLDYFFKCNPSMLYQSNCRIPVTHLSFADDIIIFTNSEEESLMHLTSFLEHYETISGQKINHSKSVPFLARSLIYLPIRSNASQDLPRKISPLPTLEPLSIKRPEYSLIELDAMQALNLISCQSKVHGTSKLSSSEIRKYLSLMKTKLSHIYKEGNQAVDFFANCGCSADDLTILSNDQLQG</sequence>
<reference evidence="2" key="2">
    <citation type="journal article" date="2024" name="Plant">
        <title>Genomic evolution and insights into agronomic trait innovations of Sesamum species.</title>
        <authorList>
            <person name="Miao H."/>
            <person name="Wang L."/>
            <person name="Qu L."/>
            <person name="Liu H."/>
            <person name="Sun Y."/>
            <person name="Le M."/>
            <person name="Wang Q."/>
            <person name="Wei S."/>
            <person name="Zheng Y."/>
            <person name="Lin W."/>
            <person name="Duan Y."/>
            <person name="Cao H."/>
            <person name="Xiong S."/>
            <person name="Wang X."/>
            <person name="Wei L."/>
            <person name="Li C."/>
            <person name="Ma Q."/>
            <person name="Ju M."/>
            <person name="Zhao R."/>
            <person name="Li G."/>
            <person name="Mu C."/>
            <person name="Tian Q."/>
            <person name="Mei H."/>
            <person name="Zhang T."/>
            <person name="Gao T."/>
            <person name="Zhang H."/>
        </authorList>
    </citation>
    <scope>NUCLEOTIDE SEQUENCE</scope>
    <source>
        <strain evidence="2">G02</strain>
    </source>
</reference>
<comment type="caution">
    <text evidence="2">The sequence shown here is derived from an EMBL/GenBank/DDBJ whole genome shotgun (WGS) entry which is preliminary data.</text>
</comment>
<reference evidence="2" key="1">
    <citation type="submission" date="2020-06" db="EMBL/GenBank/DDBJ databases">
        <authorList>
            <person name="Li T."/>
            <person name="Hu X."/>
            <person name="Zhang T."/>
            <person name="Song X."/>
            <person name="Zhang H."/>
            <person name="Dai N."/>
            <person name="Sheng W."/>
            <person name="Hou X."/>
            <person name="Wei L."/>
        </authorList>
    </citation>
    <scope>NUCLEOTIDE SEQUENCE</scope>
    <source>
        <strain evidence="2">G02</strain>
        <tissue evidence="2">Leaf</tissue>
    </source>
</reference>
<dbReference type="PANTHER" id="PTHR46890">
    <property type="entry name" value="NON-LTR RETROLELEMENT REVERSE TRANSCRIPTASE-LIKE PROTEIN-RELATED"/>
    <property type="match status" value="1"/>
</dbReference>
<dbReference type="InterPro" id="IPR043502">
    <property type="entry name" value="DNA/RNA_pol_sf"/>
</dbReference>
<dbReference type="PANTHER" id="PTHR46890:SF48">
    <property type="entry name" value="RNA-DIRECTED DNA POLYMERASE"/>
    <property type="match status" value="1"/>
</dbReference>
<dbReference type="Pfam" id="PF00078">
    <property type="entry name" value="RVT_1"/>
    <property type="match status" value="1"/>
</dbReference>
<dbReference type="InterPro" id="IPR052343">
    <property type="entry name" value="Retrotransposon-Effector_Assoc"/>
</dbReference>
<evidence type="ECO:0000259" key="1">
    <source>
        <dbReference type="Pfam" id="PF00078"/>
    </source>
</evidence>
<name>A0AAW2T8N7_SESRA</name>
<protein>
    <recommendedName>
        <fullName evidence="1">Reverse transcriptase domain-containing protein</fullName>
    </recommendedName>
</protein>
<gene>
    <name evidence="2" type="ORF">Sradi_2343900</name>
</gene>
<proteinExistence type="predicted"/>
<accession>A0AAW2T8N7</accession>
<dbReference type="SUPFAM" id="SSF56672">
    <property type="entry name" value="DNA/RNA polymerases"/>
    <property type="match status" value="1"/>
</dbReference>
<feature type="domain" description="Reverse transcriptase" evidence="1">
    <location>
        <begin position="181"/>
        <end position="297"/>
    </location>
</feature>
<dbReference type="InterPro" id="IPR000477">
    <property type="entry name" value="RT_dom"/>
</dbReference>
<organism evidence="2">
    <name type="scientific">Sesamum radiatum</name>
    <name type="common">Black benniseed</name>
    <dbReference type="NCBI Taxonomy" id="300843"/>
    <lineage>
        <taxon>Eukaryota</taxon>
        <taxon>Viridiplantae</taxon>
        <taxon>Streptophyta</taxon>
        <taxon>Embryophyta</taxon>
        <taxon>Tracheophyta</taxon>
        <taxon>Spermatophyta</taxon>
        <taxon>Magnoliopsida</taxon>
        <taxon>eudicotyledons</taxon>
        <taxon>Gunneridae</taxon>
        <taxon>Pentapetalae</taxon>
        <taxon>asterids</taxon>
        <taxon>lamiids</taxon>
        <taxon>Lamiales</taxon>
        <taxon>Pedaliaceae</taxon>
        <taxon>Sesamum</taxon>
    </lineage>
</organism>
<evidence type="ECO:0000313" key="2">
    <source>
        <dbReference type="EMBL" id="KAL0400006.1"/>
    </source>
</evidence>
<dbReference type="AlphaFoldDB" id="A0AAW2T8N7"/>